<proteinExistence type="predicted"/>
<feature type="region of interest" description="Disordered" evidence="1">
    <location>
        <begin position="123"/>
        <end position="142"/>
    </location>
</feature>
<gene>
    <name evidence="2" type="ORF">AGERDE_LOCUS11648</name>
</gene>
<protein>
    <submittedName>
        <fullName evidence="2">5355_t:CDS:1</fullName>
    </submittedName>
</protein>
<sequence>MANFKSQNSSIENKIREFQSGVDYVFTGEKYHAPNKVETKGYTVRNYDINSPRLRKVLWEMLSRQVAILTSFDFVGKSYVSESLNRNNASYYCNIKDYYNGDNQKEQELVQAYQVAERRYNEKVKQNGSEPKLNIPPSGTKC</sequence>
<dbReference type="EMBL" id="CAJVPL010005346">
    <property type="protein sequence ID" value="CAG8657141.1"/>
    <property type="molecule type" value="Genomic_DNA"/>
</dbReference>
<evidence type="ECO:0000313" key="2">
    <source>
        <dbReference type="EMBL" id="CAG8657141.1"/>
    </source>
</evidence>
<name>A0A9N9DYB5_9GLOM</name>
<reference evidence="2" key="1">
    <citation type="submission" date="2021-06" db="EMBL/GenBank/DDBJ databases">
        <authorList>
            <person name="Kallberg Y."/>
            <person name="Tangrot J."/>
            <person name="Rosling A."/>
        </authorList>
    </citation>
    <scope>NUCLEOTIDE SEQUENCE</scope>
    <source>
        <strain evidence="2">MT106</strain>
    </source>
</reference>
<accession>A0A9N9DYB5</accession>
<keyword evidence="3" id="KW-1185">Reference proteome</keyword>
<evidence type="ECO:0000256" key="1">
    <source>
        <dbReference type="SAM" id="MobiDB-lite"/>
    </source>
</evidence>
<dbReference type="AlphaFoldDB" id="A0A9N9DYB5"/>
<comment type="caution">
    <text evidence="2">The sequence shown here is derived from an EMBL/GenBank/DDBJ whole genome shotgun (WGS) entry which is preliminary data.</text>
</comment>
<dbReference type="Proteomes" id="UP000789831">
    <property type="component" value="Unassembled WGS sequence"/>
</dbReference>
<organism evidence="2 3">
    <name type="scientific">Ambispora gerdemannii</name>
    <dbReference type="NCBI Taxonomy" id="144530"/>
    <lineage>
        <taxon>Eukaryota</taxon>
        <taxon>Fungi</taxon>
        <taxon>Fungi incertae sedis</taxon>
        <taxon>Mucoromycota</taxon>
        <taxon>Glomeromycotina</taxon>
        <taxon>Glomeromycetes</taxon>
        <taxon>Archaeosporales</taxon>
        <taxon>Ambisporaceae</taxon>
        <taxon>Ambispora</taxon>
    </lineage>
</organism>
<evidence type="ECO:0000313" key="3">
    <source>
        <dbReference type="Proteomes" id="UP000789831"/>
    </source>
</evidence>